<sequence>MEDPKRPRRNVQISDSIKEAVASLESLPSDPNKYKVYISSLLSNRKLLPSVLQAPSLELKPLLKHLKYVYVGKENTLPVIIAWNLKAVQEEKLVHVLINHKIAIRWILDDIKGISPPICIHKILLEDGVKPTRETQRRLNLPMMEDAKKEILNLLDVRVIYPISDSKWVSIVQVIPKKYGITLVKNEENELVAASCLNR</sequence>
<dbReference type="InterPro" id="IPR043502">
    <property type="entry name" value="DNA/RNA_pol_sf"/>
</dbReference>
<dbReference type="AlphaFoldDB" id="A0AAD7LPI6"/>
<name>A0AAD7LPI6_QUISA</name>
<dbReference type="Proteomes" id="UP001163823">
    <property type="component" value="Chromosome 7"/>
</dbReference>
<evidence type="ECO:0000313" key="1">
    <source>
        <dbReference type="EMBL" id="KAJ7961823.1"/>
    </source>
</evidence>
<protein>
    <submittedName>
        <fullName evidence="1">Retrovirus-related Pol polyprotein</fullName>
    </submittedName>
</protein>
<comment type="caution">
    <text evidence="1">The sequence shown here is derived from an EMBL/GenBank/DDBJ whole genome shotgun (WGS) entry which is preliminary data.</text>
</comment>
<accession>A0AAD7LPI6</accession>
<dbReference type="Gene3D" id="3.10.10.10">
    <property type="entry name" value="HIV Type 1 Reverse Transcriptase, subunit A, domain 1"/>
    <property type="match status" value="1"/>
</dbReference>
<proteinExistence type="predicted"/>
<keyword evidence="2" id="KW-1185">Reference proteome</keyword>
<dbReference type="EMBL" id="JARAOO010000007">
    <property type="protein sequence ID" value="KAJ7961823.1"/>
    <property type="molecule type" value="Genomic_DNA"/>
</dbReference>
<dbReference type="SUPFAM" id="SSF56672">
    <property type="entry name" value="DNA/RNA polymerases"/>
    <property type="match status" value="1"/>
</dbReference>
<reference evidence="1" key="1">
    <citation type="journal article" date="2023" name="Science">
        <title>Elucidation of the pathway for biosynthesis of saponin adjuvants from the soapbark tree.</title>
        <authorList>
            <person name="Reed J."/>
            <person name="Orme A."/>
            <person name="El-Demerdash A."/>
            <person name="Owen C."/>
            <person name="Martin L.B.B."/>
            <person name="Misra R.C."/>
            <person name="Kikuchi S."/>
            <person name="Rejzek M."/>
            <person name="Martin A.C."/>
            <person name="Harkess A."/>
            <person name="Leebens-Mack J."/>
            <person name="Louveau T."/>
            <person name="Stephenson M.J."/>
            <person name="Osbourn A."/>
        </authorList>
    </citation>
    <scope>NUCLEOTIDE SEQUENCE</scope>
    <source>
        <strain evidence="1">S10</strain>
    </source>
</reference>
<gene>
    <name evidence="1" type="ORF">O6P43_017126</name>
</gene>
<evidence type="ECO:0000313" key="2">
    <source>
        <dbReference type="Proteomes" id="UP001163823"/>
    </source>
</evidence>
<dbReference type="KEGG" id="qsa:O6P43_017126"/>
<organism evidence="1 2">
    <name type="scientific">Quillaja saponaria</name>
    <name type="common">Soap bark tree</name>
    <dbReference type="NCBI Taxonomy" id="32244"/>
    <lineage>
        <taxon>Eukaryota</taxon>
        <taxon>Viridiplantae</taxon>
        <taxon>Streptophyta</taxon>
        <taxon>Embryophyta</taxon>
        <taxon>Tracheophyta</taxon>
        <taxon>Spermatophyta</taxon>
        <taxon>Magnoliopsida</taxon>
        <taxon>eudicotyledons</taxon>
        <taxon>Gunneridae</taxon>
        <taxon>Pentapetalae</taxon>
        <taxon>rosids</taxon>
        <taxon>fabids</taxon>
        <taxon>Fabales</taxon>
        <taxon>Quillajaceae</taxon>
        <taxon>Quillaja</taxon>
    </lineage>
</organism>